<dbReference type="Pfam" id="PF21196">
    <property type="entry name" value="PcrA_UvrD_tudor"/>
    <property type="match status" value="1"/>
</dbReference>
<dbReference type="GO" id="GO:0005829">
    <property type="term" value="C:cytosol"/>
    <property type="evidence" value="ECO:0007669"/>
    <property type="project" value="TreeGrafter"/>
</dbReference>
<evidence type="ECO:0000256" key="1">
    <source>
        <dbReference type="ARBA" id="ARBA00009922"/>
    </source>
</evidence>
<dbReference type="Gene3D" id="1.10.10.160">
    <property type="match status" value="1"/>
</dbReference>
<evidence type="ECO:0000256" key="9">
    <source>
        <dbReference type="ARBA" id="ARBA00034808"/>
    </source>
</evidence>
<dbReference type="FunFam" id="1.10.486.10:FF:000003">
    <property type="entry name" value="ATP-dependent DNA helicase"/>
    <property type="match status" value="1"/>
</dbReference>
<dbReference type="Gene3D" id="3.40.50.300">
    <property type="entry name" value="P-loop containing nucleotide triphosphate hydrolases"/>
    <property type="match status" value="2"/>
</dbReference>
<dbReference type="InterPro" id="IPR000212">
    <property type="entry name" value="DNA_helicase_UvrD/REP"/>
</dbReference>
<evidence type="ECO:0000256" key="10">
    <source>
        <dbReference type="ARBA" id="ARBA00048988"/>
    </source>
</evidence>
<dbReference type="GO" id="GO:0016787">
    <property type="term" value="F:hydrolase activity"/>
    <property type="evidence" value="ECO:0007669"/>
    <property type="project" value="UniProtKB-KW"/>
</dbReference>
<dbReference type="CDD" id="cd17932">
    <property type="entry name" value="DEXQc_UvrD"/>
    <property type="match status" value="1"/>
</dbReference>
<comment type="catalytic activity">
    <reaction evidence="10">
        <text>ATP + H2O = ADP + phosphate + H(+)</text>
        <dbReference type="Rhea" id="RHEA:13065"/>
        <dbReference type="ChEBI" id="CHEBI:15377"/>
        <dbReference type="ChEBI" id="CHEBI:15378"/>
        <dbReference type="ChEBI" id="CHEBI:30616"/>
        <dbReference type="ChEBI" id="CHEBI:43474"/>
        <dbReference type="ChEBI" id="CHEBI:456216"/>
        <dbReference type="EC" id="5.6.2.4"/>
    </reaction>
</comment>
<dbReference type="NCBIfam" id="TIGR01073">
    <property type="entry name" value="pcrA"/>
    <property type="match status" value="1"/>
</dbReference>
<evidence type="ECO:0000259" key="13">
    <source>
        <dbReference type="PROSITE" id="PS51217"/>
    </source>
</evidence>
<dbReference type="PANTHER" id="PTHR11070:SF2">
    <property type="entry name" value="ATP-DEPENDENT DNA HELICASE SRS2"/>
    <property type="match status" value="1"/>
</dbReference>
<keyword evidence="6" id="KW-0238">DNA-binding</keyword>
<evidence type="ECO:0000256" key="11">
    <source>
        <dbReference type="SAM" id="MobiDB-lite"/>
    </source>
</evidence>
<dbReference type="GO" id="GO:0043138">
    <property type="term" value="F:3'-5' DNA helicase activity"/>
    <property type="evidence" value="ECO:0007669"/>
    <property type="project" value="UniProtKB-EC"/>
</dbReference>
<keyword evidence="4" id="KW-0347">Helicase</keyword>
<gene>
    <name evidence="14" type="ORF">UFOPK1353_00044</name>
</gene>
<sequence>MTEHKPNISLDIASLNPDQQDAVLHPSGPLLVIAGAGSGKTRVLTHRVAHLISQGTHPMRILAITFTNKAAGEMRERVEALVGKVAERMWVSTFHAACVRILRMQAEQIGFPKTFSIYDQSDSKRLIGYVIRDLGLDAKRFPARGVQARISLWKNELMSPYDAAAQAENVFDTKYAEIYREYQNRLIKAGAMDFDDLLFNTVQLFRQHKDVLAQYQQRFEHILIDEYQDTNMAQNEIVLKLASADDASAQHNVCVVGDTDQSVYRFRGADFRNILQFETAFPEVTVVVLAQNYRSTQTILDAANAVITNNAERKPKELWTELGKGDRVVRFYADDEYHEANWTVSQLKQMHESDARQWREMAVFYRTNAQSRVLEESFMQSGVPYKVIGGTRFYDRREVKDALAYIRCAVNPLDEVSLKRVLNVPKRGIGDTTVDRIDAFATSQQISFALALRRATEAGVGGAGAKGIAAFIALIDDLESRLGQGPGPVLRHALEVSGYFKELEAEDTVESAGRHENLSELIGSASEFTQVDEFLEQVALVADTDQIDSDNHVTLMTLHAAKGLEFPVVFIVGLEEGIFPHSRALTDQNELEEERRLAYVGITRAKEKLFLSHAWSRNLYGSKQYNPPSRFLDEIPSELLQREGSIDSGADEGRGGFRPSADQSTGQKIEWTRATIPKYRRDNGTAQDMVGANAGLKVGDDVEHPSFGEGVIINIRGSGETTEAAIEFAKHGTKHLALAWAPLKKIN</sequence>
<dbReference type="GO" id="GO:0000725">
    <property type="term" value="P:recombinational repair"/>
    <property type="evidence" value="ECO:0007669"/>
    <property type="project" value="TreeGrafter"/>
</dbReference>
<dbReference type="PROSITE" id="PS51198">
    <property type="entry name" value="UVRD_HELICASE_ATP_BIND"/>
    <property type="match status" value="1"/>
</dbReference>
<dbReference type="AlphaFoldDB" id="A0A6J6ATB4"/>
<dbReference type="PROSITE" id="PS51217">
    <property type="entry name" value="UVRD_HELICASE_CTER"/>
    <property type="match status" value="1"/>
</dbReference>
<evidence type="ECO:0000256" key="2">
    <source>
        <dbReference type="ARBA" id="ARBA00022741"/>
    </source>
</evidence>
<feature type="domain" description="UvrD-like helicase ATP-binding" evidence="12">
    <location>
        <begin position="13"/>
        <end position="296"/>
    </location>
</feature>
<name>A0A6J6ATB4_9ZZZZ</name>
<feature type="domain" description="UvrD-like helicase C-terminal" evidence="13">
    <location>
        <begin position="297"/>
        <end position="563"/>
    </location>
</feature>
<evidence type="ECO:0000256" key="8">
    <source>
        <dbReference type="ARBA" id="ARBA00034617"/>
    </source>
</evidence>
<keyword evidence="7" id="KW-0413">Isomerase</keyword>
<keyword evidence="5" id="KW-0067">ATP-binding</keyword>
<dbReference type="Pfam" id="PF00580">
    <property type="entry name" value="UvrD-helicase"/>
    <property type="match status" value="1"/>
</dbReference>
<dbReference type="Gene3D" id="1.10.486.10">
    <property type="entry name" value="PCRA, domain 4"/>
    <property type="match status" value="1"/>
</dbReference>
<dbReference type="InterPro" id="IPR014017">
    <property type="entry name" value="DNA_helicase_UvrD-like_C"/>
</dbReference>
<proteinExistence type="inferred from homology"/>
<keyword evidence="3" id="KW-0378">Hydrolase</keyword>
<dbReference type="InterPro" id="IPR014016">
    <property type="entry name" value="UvrD-like_ATP-bd"/>
</dbReference>
<dbReference type="GO" id="GO:0003677">
    <property type="term" value="F:DNA binding"/>
    <property type="evidence" value="ECO:0007669"/>
    <property type="project" value="UniProtKB-KW"/>
</dbReference>
<protein>
    <recommendedName>
        <fullName evidence="9">DNA 3'-5' helicase</fullName>
        <ecNumber evidence="9">5.6.2.4</ecNumber>
    </recommendedName>
</protein>
<evidence type="ECO:0000256" key="6">
    <source>
        <dbReference type="ARBA" id="ARBA00023125"/>
    </source>
</evidence>
<dbReference type="PANTHER" id="PTHR11070">
    <property type="entry name" value="UVRD / RECB / PCRA DNA HELICASE FAMILY MEMBER"/>
    <property type="match status" value="1"/>
</dbReference>
<dbReference type="GO" id="GO:0006260">
    <property type="term" value="P:DNA replication"/>
    <property type="evidence" value="ECO:0007669"/>
    <property type="project" value="InterPro"/>
</dbReference>
<accession>A0A6J6ATB4</accession>
<dbReference type="Pfam" id="PF13361">
    <property type="entry name" value="UvrD_C"/>
    <property type="match status" value="2"/>
</dbReference>
<dbReference type="GO" id="GO:0005524">
    <property type="term" value="F:ATP binding"/>
    <property type="evidence" value="ECO:0007669"/>
    <property type="project" value="UniProtKB-KW"/>
</dbReference>
<dbReference type="EC" id="5.6.2.4" evidence="9"/>
<evidence type="ECO:0000259" key="12">
    <source>
        <dbReference type="PROSITE" id="PS51198"/>
    </source>
</evidence>
<dbReference type="InterPro" id="IPR013986">
    <property type="entry name" value="DExx_box_DNA_helicase_dom_sf"/>
</dbReference>
<dbReference type="GO" id="GO:0033202">
    <property type="term" value="C:DNA helicase complex"/>
    <property type="evidence" value="ECO:0007669"/>
    <property type="project" value="TreeGrafter"/>
</dbReference>
<dbReference type="InterPro" id="IPR027417">
    <property type="entry name" value="P-loop_NTPase"/>
</dbReference>
<dbReference type="InterPro" id="IPR005751">
    <property type="entry name" value="ATP-dep_DNA_helicase_PcrA"/>
</dbReference>
<evidence type="ECO:0000313" key="14">
    <source>
        <dbReference type="EMBL" id="CAB4529587.1"/>
    </source>
</evidence>
<comment type="catalytic activity">
    <reaction evidence="8">
        <text>Couples ATP hydrolysis with the unwinding of duplex DNA by translocating in the 3'-5' direction.</text>
        <dbReference type="EC" id="5.6.2.4"/>
    </reaction>
</comment>
<dbReference type="FunFam" id="1.10.10.160:FF:000001">
    <property type="entry name" value="ATP-dependent DNA helicase"/>
    <property type="match status" value="1"/>
</dbReference>
<reference evidence="14" key="1">
    <citation type="submission" date="2020-05" db="EMBL/GenBank/DDBJ databases">
        <authorList>
            <person name="Chiriac C."/>
            <person name="Salcher M."/>
            <person name="Ghai R."/>
            <person name="Kavagutti S V."/>
        </authorList>
    </citation>
    <scope>NUCLEOTIDE SEQUENCE</scope>
</reference>
<dbReference type="CDD" id="cd18807">
    <property type="entry name" value="SF1_C_UvrD"/>
    <property type="match status" value="1"/>
</dbReference>
<evidence type="ECO:0000256" key="3">
    <source>
        <dbReference type="ARBA" id="ARBA00022801"/>
    </source>
</evidence>
<organism evidence="14">
    <name type="scientific">freshwater metagenome</name>
    <dbReference type="NCBI Taxonomy" id="449393"/>
    <lineage>
        <taxon>unclassified sequences</taxon>
        <taxon>metagenomes</taxon>
        <taxon>ecological metagenomes</taxon>
    </lineage>
</organism>
<evidence type="ECO:0000256" key="5">
    <source>
        <dbReference type="ARBA" id="ARBA00022840"/>
    </source>
</evidence>
<dbReference type="EMBL" id="CAEZSE010000004">
    <property type="protein sequence ID" value="CAB4529587.1"/>
    <property type="molecule type" value="Genomic_DNA"/>
</dbReference>
<evidence type="ECO:0000256" key="4">
    <source>
        <dbReference type="ARBA" id="ARBA00022806"/>
    </source>
</evidence>
<comment type="similarity">
    <text evidence="1">Belongs to the helicase family. UvrD subfamily.</text>
</comment>
<dbReference type="SUPFAM" id="SSF52540">
    <property type="entry name" value="P-loop containing nucleoside triphosphate hydrolases"/>
    <property type="match status" value="1"/>
</dbReference>
<evidence type="ECO:0000256" key="7">
    <source>
        <dbReference type="ARBA" id="ARBA00023235"/>
    </source>
</evidence>
<feature type="compositionally biased region" description="Basic and acidic residues" evidence="11">
    <location>
        <begin position="645"/>
        <end position="655"/>
    </location>
</feature>
<feature type="region of interest" description="Disordered" evidence="11">
    <location>
        <begin position="645"/>
        <end position="668"/>
    </location>
</feature>
<keyword evidence="2" id="KW-0547">Nucleotide-binding</keyword>